<name>E6QTQ3_9ZZZZ</name>
<dbReference type="EMBL" id="CABR01000097">
    <property type="protein sequence ID" value="CBI10625.1"/>
    <property type="molecule type" value="Genomic_DNA"/>
</dbReference>
<comment type="caution">
    <text evidence="1">The sequence shown here is derived from an EMBL/GenBank/DDBJ whole genome shotgun (WGS) entry which is preliminary data.</text>
</comment>
<accession>E6QTQ3</accession>
<protein>
    <submittedName>
        <fullName evidence="1">Uncharacterized protein</fullName>
    </submittedName>
</protein>
<dbReference type="AlphaFoldDB" id="E6QTQ3"/>
<sequence>MTYGLDFSHGSKKPDHRFIYYFQLPDLLNPTGYMALVKHARLDLMAIQVAAGTGIAVNINFPNMLSGFMLL</sequence>
<gene>
    <name evidence="1" type="ORF">CARN7_1418</name>
</gene>
<proteinExistence type="predicted"/>
<evidence type="ECO:0000313" key="1">
    <source>
        <dbReference type="EMBL" id="CBI10625.1"/>
    </source>
</evidence>
<organism evidence="1">
    <name type="scientific">mine drainage metagenome</name>
    <dbReference type="NCBI Taxonomy" id="410659"/>
    <lineage>
        <taxon>unclassified sequences</taxon>
        <taxon>metagenomes</taxon>
        <taxon>ecological metagenomes</taxon>
    </lineage>
</organism>
<reference evidence="1" key="1">
    <citation type="submission" date="2009-10" db="EMBL/GenBank/DDBJ databases">
        <title>Diversity of trophic interactions inside an arsenic-rich microbial ecosystem.</title>
        <authorList>
            <person name="Bertin P.N."/>
            <person name="Heinrich-Salmeron A."/>
            <person name="Pelletier E."/>
            <person name="Goulhen-Chollet F."/>
            <person name="Arsene-Ploetze F."/>
            <person name="Gallien S."/>
            <person name="Calteau A."/>
            <person name="Vallenet D."/>
            <person name="Casiot C."/>
            <person name="Chane-Woon-Ming B."/>
            <person name="Giloteaux L."/>
            <person name="Barakat M."/>
            <person name="Bonnefoy V."/>
            <person name="Bruneel O."/>
            <person name="Chandler M."/>
            <person name="Cleiss J."/>
            <person name="Duran R."/>
            <person name="Elbaz-Poulichet F."/>
            <person name="Fonknechten N."/>
            <person name="Lauga B."/>
            <person name="Mornico D."/>
            <person name="Ortet P."/>
            <person name="Schaeffer C."/>
            <person name="Siguier P."/>
            <person name="Alexander Thil Smith A."/>
            <person name="Van Dorsselaer A."/>
            <person name="Weissenbach J."/>
            <person name="Medigue C."/>
            <person name="Le Paslier D."/>
        </authorList>
    </citation>
    <scope>NUCLEOTIDE SEQUENCE</scope>
</reference>